<feature type="compositionally biased region" description="Polar residues" evidence="4">
    <location>
        <begin position="953"/>
        <end position="967"/>
    </location>
</feature>
<feature type="region of interest" description="Disordered" evidence="4">
    <location>
        <begin position="933"/>
        <end position="967"/>
    </location>
</feature>
<feature type="compositionally biased region" description="Low complexity" evidence="4">
    <location>
        <begin position="937"/>
        <end position="947"/>
    </location>
</feature>
<accession>A0A5C5ZCQ0</accession>
<feature type="domain" description="NolW-like" evidence="5">
    <location>
        <begin position="799"/>
        <end position="909"/>
    </location>
</feature>
<keyword evidence="3" id="KW-0472">Membrane</keyword>
<proteinExistence type="predicted"/>
<keyword evidence="2" id="KW-0732">Signal</keyword>
<comment type="subcellular location">
    <subcellularLocation>
        <location evidence="1">Membrane</location>
    </subcellularLocation>
</comment>
<name>A0A5C5ZCQ0_9BACT</name>
<feature type="region of interest" description="Disordered" evidence="4">
    <location>
        <begin position="589"/>
        <end position="615"/>
    </location>
</feature>
<dbReference type="Proteomes" id="UP000315010">
    <property type="component" value="Unassembled WGS sequence"/>
</dbReference>
<protein>
    <submittedName>
        <fullName evidence="6">Bacterial type II/III secretion system short domain protein</fullName>
    </submittedName>
</protein>
<dbReference type="AlphaFoldDB" id="A0A5C5ZCQ0"/>
<dbReference type="GO" id="GO:0009306">
    <property type="term" value="P:protein secretion"/>
    <property type="evidence" value="ECO:0007669"/>
    <property type="project" value="TreeGrafter"/>
</dbReference>
<evidence type="ECO:0000256" key="3">
    <source>
        <dbReference type="ARBA" id="ARBA00023136"/>
    </source>
</evidence>
<evidence type="ECO:0000256" key="4">
    <source>
        <dbReference type="SAM" id="MobiDB-lite"/>
    </source>
</evidence>
<organism evidence="6 7">
    <name type="scientific">Novipirellula herctigrandis</name>
    <dbReference type="NCBI Taxonomy" id="2527986"/>
    <lineage>
        <taxon>Bacteria</taxon>
        <taxon>Pseudomonadati</taxon>
        <taxon>Planctomycetota</taxon>
        <taxon>Planctomycetia</taxon>
        <taxon>Pirellulales</taxon>
        <taxon>Pirellulaceae</taxon>
        <taxon>Novipirellula</taxon>
    </lineage>
</organism>
<reference evidence="6 7" key="1">
    <citation type="submission" date="2019-02" db="EMBL/GenBank/DDBJ databases">
        <title>Deep-cultivation of Planctomycetes and their phenomic and genomic characterization uncovers novel biology.</title>
        <authorList>
            <person name="Wiegand S."/>
            <person name="Jogler M."/>
            <person name="Boedeker C."/>
            <person name="Pinto D."/>
            <person name="Vollmers J."/>
            <person name="Rivas-Marin E."/>
            <person name="Kohn T."/>
            <person name="Peeters S.H."/>
            <person name="Heuer A."/>
            <person name="Rast P."/>
            <person name="Oberbeckmann S."/>
            <person name="Bunk B."/>
            <person name="Jeske O."/>
            <person name="Meyerdierks A."/>
            <person name="Storesund J.E."/>
            <person name="Kallscheuer N."/>
            <person name="Luecker S."/>
            <person name="Lage O.M."/>
            <person name="Pohl T."/>
            <person name="Merkel B.J."/>
            <person name="Hornburger P."/>
            <person name="Mueller R.-W."/>
            <person name="Bruemmer F."/>
            <person name="Labrenz M."/>
            <person name="Spormann A.M."/>
            <person name="Op Den Camp H."/>
            <person name="Overmann J."/>
            <person name="Amann R."/>
            <person name="Jetten M.S.M."/>
            <person name="Mascher T."/>
            <person name="Medema M.H."/>
            <person name="Devos D.P."/>
            <person name="Kaster A.-K."/>
            <person name="Ovreas L."/>
            <person name="Rohde M."/>
            <person name="Galperin M.Y."/>
            <person name="Jogler C."/>
        </authorList>
    </citation>
    <scope>NUCLEOTIDE SEQUENCE [LARGE SCALE GENOMIC DNA]</scope>
    <source>
        <strain evidence="6 7">CA13</strain>
    </source>
</reference>
<dbReference type="Gene3D" id="3.30.1370.120">
    <property type="match status" value="4"/>
</dbReference>
<evidence type="ECO:0000256" key="1">
    <source>
        <dbReference type="ARBA" id="ARBA00004370"/>
    </source>
</evidence>
<evidence type="ECO:0000259" key="5">
    <source>
        <dbReference type="Pfam" id="PF03958"/>
    </source>
</evidence>
<dbReference type="GO" id="GO:0015627">
    <property type="term" value="C:type II protein secretion system complex"/>
    <property type="evidence" value="ECO:0007669"/>
    <property type="project" value="TreeGrafter"/>
</dbReference>
<feature type="compositionally biased region" description="Low complexity" evidence="4">
    <location>
        <begin position="604"/>
        <end position="615"/>
    </location>
</feature>
<dbReference type="InterPro" id="IPR005644">
    <property type="entry name" value="NolW-like"/>
</dbReference>
<dbReference type="EMBL" id="SJPJ01000001">
    <property type="protein sequence ID" value="TWT84837.1"/>
    <property type="molecule type" value="Genomic_DNA"/>
</dbReference>
<dbReference type="GO" id="GO:0016020">
    <property type="term" value="C:membrane"/>
    <property type="evidence" value="ECO:0007669"/>
    <property type="project" value="UniProtKB-SubCell"/>
</dbReference>
<gene>
    <name evidence="6" type="ORF">CA13_63180</name>
</gene>
<dbReference type="Pfam" id="PF03958">
    <property type="entry name" value="Secretin_N"/>
    <property type="match status" value="3"/>
</dbReference>
<dbReference type="PANTHER" id="PTHR30332:SF24">
    <property type="entry name" value="SECRETIN GSPD-RELATED"/>
    <property type="match status" value="1"/>
</dbReference>
<comment type="caution">
    <text evidence="6">The sequence shown here is derived from an EMBL/GenBank/DDBJ whole genome shotgun (WGS) entry which is preliminary data.</text>
</comment>
<feature type="region of interest" description="Disordered" evidence="4">
    <location>
        <begin position="820"/>
        <end position="866"/>
    </location>
</feature>
<keyword evidence="7" id="KW-1185">Reference proteome</keyword>
<evidence type="ECO:0000256" key="2">
    <source>
        <dbReference type="ARBA" id="ARBA00022729"/>
    </source>
</evidence>
<feature type="domain" description="NolW-like" evidence="5">
    <location>
        <begin position="690"/>
        <end position="787"/>
    </location>
</feature>
<evidence type="ECO:0000313" key="7">
    <source>
        <dbReference type="Proteomes" id="UP000315010"/>
    </source>
</evidence>
<dbReference type="InterPro" id="IPR050810">
    <property type="entry name" value="Bact_Secretion_Sys_Channel"/>
</dbReference>
<sequence>MKNDRVAVSAWITSFGLLGAFKHRKSGDSISPGQHDSLTLLPYMQPALVPSLLAAHLVHAMNSRKQTPKTSDLHSTRWFNRTIAVMVCTTVLGTANIGTRFSSASAQDVAPVVAEDVVPLVTEDVSPVVAEDVAPLVAEDVAPVVAEDVAPVAADDVAPPRLGFVRFSFQATAWRDVLRWISDEADLALHVGDLPPGSFTYSDPNEFSHNEAIDRINLFLLPEGFAIIRSGKLLSVINLGDARSMKQLESIARLITVEQLDRETNEHDVVKCIFPLGELEPQDAVQELAALSLMSTPAVFEKTKRLLVTDTVAKLKSVKSILNAFTPDTMDNGTVVQSFSLKHVEAEDVLLVARPHLGLATDEMIGIDVSISADPHGKNIFVTGVEDKVKLIEGLVTAIDQPNATMSVTNGDQELRTHSIAGGNVEVVYNVLQTLLAGETVRLSMDEQAGTIVALATPEIQTEISETVAQIQASSAEFEIIPLTWVDPFFVIGLIEEMLDLAGPLDDSESSDLDAPKIDADPVNRRLFVRAKKQQLEQIKQMVEELDVNPGSERGDEVRFLSLTGRQGIQILKTAAKFWRDSNPIIFYDADEGDSEQTERTLSEPESTTTPKSSLSIETTLASTITSRATSGEGMLLAGNPHHQDDAIRCQLTSRGIILQSADTDALDQFEQHMQTIAGPLQLASSAPIVFYLKYTKVDEAIRMLAELLEGGEVIGGEASGSLVNGYVGSSTGSYSSSLVTSQDGTMTMISGNITVVADSRLNRLITQGLASDIERIQSYLEIIDKDTSITSIETHGTSRVIELHNTNASDVAAAIREAFPNRIADPRGRGPTAGSRAEQAQDNRAAQGGEKGNEKSGKKLVATTPPDLEPKMAIAVHEASNSLIVTAPEQLFLEVEQLVQSIDSRSEQLIEVVTPINGEVVETMLRQVLLGETRSSRASSTRSTSRPAGPQTRPTGATSNRGGDRR</sequence>
<evidence type="ECO:0000313" key="6">
    <source>
        <dbReference type="EMBL" id="TWT84837.1"/>
    </source>
</evidence>
<dbReference type="RefSeq" id="WP_419194982.1">
    <property type="nucleotide sequence ID" value="NZ_SJPJ01000001.1"/>
</dbReference>
<feature type="domain" description="NolW-like" evidence="5">
    <location>
        <begin position="336"/>
        <end position="403"/>
    </location>
</feature>
<dbReference type="InterPro" id="IPR038591">
    <property type="entry name" value="NolW-like_sf"/>
</dbReference>
<dbReference type="PANTHER" id="PTHR30332">
    <property type="entry name" value="PROBABLE GENERAL SECRETION PATHWAY PROTEIN D"/>
    <property type="match status" value="1"/>
</dbReference>